<sequence length="56" mass="6522">MAIHFDGRRPANIRDDAFKNGADVFKKRVQKHIYGRWLITPETKLACARPNECFFA</sequence>
<dbReference type="RefSeq" id="WP_215613469.1">
    <property type="nucleotide sequence ID" value="NZ_CP076135.1"/>
</dbReference>
<evidence type="ECO:0000313" key="2">
    <source>
        <dbReference type="Proteomes" id="UP000680805"/>
    </source>
</evidence>
<name>A0A975NNL6_9BRAD</name>
<evidence type="ECO:0000313" key="1">
    <source>
        <dbReference type="EMBL" id="QWG17846.1"/>
    </source>
</evidence>
<accession>A0A975NNL6</accession>
<dbReference type="EMBL" id="CP076135">
    <property type="protein sequence ID" value="QWG17846.1"/>
    <property type="molecule type" value="Genomic_DNA"/>
</dbReference>
<dbReference type="AlphaFoldDB" id="A0A975NNL6"/>
<dbReference type="KEGG" id="bsei:KMZ68_23315"/>
<proteinExistence type="predicted"/>
<dbReference type="Proteomes" id="UP000680805">
    <property type="component" value="Chromosome"/>
</dbReference>
<gene>
    <name evidence="1" type="ORF">KMZ68_23315</name>
</gene>
<organism evidence="1 2">
    <name type="scientific">Bradyrhizobium sediminis</name>
    <dbReference type="NCBI Taxonomy" id="2840469"/>
    <lineage>
        <taxon>Bacteria</taxon>
        <taxon>Pseudomonadati</taxon>
        <taxon>Pseudomonadota</taxon>
        <taxon>Alphaproteobacteria</taxon>
        <taxon>Hyphomicrobiales</taxon>
        <taxon>Nitrobacteraceae</taxon>
        <taxon>Bradyrhizobium</taxon>
    </lineage>
</organism>
<protein>
    <submittedName>
        <fullName evidence="1">Uncharacterized protein</fullName>
    </submittedName>
</protein>
<reference evidence="1" key="1">
    <citation type="submission" date="2021-06" db="EMBL/GenBank/DDBJ databases">
        <title>Bradyrhizobium sp. S2-11-2 Genome sequencing.</title>
        <authorList>
            <person name="Jin L."/>
        </authorList>
    </citation>
    <scope>NUCLEOTIDE SEQUENCE</scope>
    <source>
        <strain evidence="1">S2-11-2</strain>
    </source>
</reference>